<feature type="compositionally biased region" description="Gly residues" evidence="3">
    <location>
        <begin position="444"/>
        <end position="455"/>
    </location>
</feature>
<feature type="domain" description="LamG-like jellyroll fold" evidence="4">
    <location>
        <begin position="523"/>
        <end position="662"/>
    </location>
</feature>
<dbReference type="SMART" id="SM00560">
    <property type="entry name" value="LamGL"/>
    <property type="match status" value="1"/>
</dbReference>
<dbReference type="PATRIC" id="fig|933944.5.peg.6093"/>
<dbReference type="STRING" id="933944.AN215_22175"/>
<proteinExistence type="predicted"/>
<organism evidence="5 6">
    <name type="scientific">Streptomyces abyssalis</name>
    <dbReference type="NCBI Taxonomy" id="933944"/>
    <lineage>
        <taxon>Bacteria</taxon>
        <taxon>Bacillati</taxon>
        <taxon>Actinomycetota</taxon>
        <taxon>Actinomycetes</taxon>
        <taxon>Kitasatosporales</taxon>
        <taxon>Streptomycetaceae</taxon>
        <taxon>Streptomyces</taxon>
    </lineage>
</organism>
<evidence type="ECO:0000313" key="6">
    <source>
        <dbReference type="Proteomes" id="UP000176087"/>
    </source>
</evidence>
<evidence type="ECO:0000259" key="4">
    <source>
        <dbReference type="SMART" id="SM00560"/>
    </source>
</evidence>
<dbReference type="Pfam" id="PF13385">
    <property type="entry name" value="Laminin_G_3"/>
    <property type="match status" value="1"/>
</dbReference>
<feature type="compositionally biased region" description="Gly residues" evidence="3">
    <location>
        <begin position="348"/>
        <end position="360"/>
    </location>
</feature>
<feature type="region of interest" description="Disordered" evidence="3">
    <location>
        <begin position="397"/>
        <end position="461"/>
    </location>
</feature>
<dbReference type="InterPro" id="IPR013320">
    <property type="entry name" value="ConA-like_dom_sf"/>
</dbReference>
<reference evidence="5 6" key="1">
    <citation type="journal article" date="2016" name="Front. Microbiol.">
        <title>Comparative Genomics Analysis of Streptomyces Species Reveals Their Adaptation to the Marine Environment and Their Diversity at the Genomic Level.</title>
        <authorList>
            <person name="Tian X."/>
            <person name="Zhang Z."/>
            <person name="Yang T."/>
            <person name="Chen M."/>
            <person name="Li J."/>
            <person name="Chen F."/>
            <person name="Yang J."/>
            <person name="Li W."/>
            <person name="Zhang B."/>
            <person name="Zhang Z."/>
            <person name="Wu J."/>
            <person name="Zhang C."/>
            <person name="Long L."/>
            <person name="Xiao J."/>
        </authorList>
    </citation>
    <scope>NUCLEOTIDE SEQUENCE [LARGE SCALE GENOMIC DNA]</scope>
    <source>
        <strain evidence="5 6">SCSIO 10390</strain>
    </source>
</reference>
<feature type="region of interest" description="Disordered" evidence="3">
    <location>
        <begin position="341"/>
        <end position="371"/>
    </location>
</feature>
<comment type="caution">
    <text evidence="5">The sequence shown here is derived from an EMBL/GenBank/DDBJ whole genome shotgun (WGS) entry which is preliminary data.</text>
</comment>
<dbReference type="Gene3D" id="2.60.120.200">
    <property type="match status" value="1"/>
</dbReference>
<protein>
    <recommendedName>
        <fullName evidence="4">LamG-like jellyroll fold domain-containing protein</fullName>
    </recommendedName>
</protein>
<evidence type="ECO:0000256" key="1">
    <source>
        <dbReference type="ARBA" id="ARBA00022729"/>
    </source>
</evidence>
<keyword evidence="2" id="KW-1015">Disulfide bond</keyword>
<dbReference type="Proteomes" id="UP000176087">
    <property type="component" value="Unassembled WGS sequence"/>
</dbReference>
<dbReference type="SUPFAM" id="SSF49899">
    <property type="entry name" value="Concanavalin A-like lectins/glucanases"/>
    <property type="match status" value="1"/>
</dbReference>
<name>A0A1E7JFR9_9ACTN</name>
<dbReference type="RefSeq" id="WP_070011531.1">
    <property type="nucleotide sequence ID" value="NZ_LJGS01000040.1"/>
</dbReference>
<gene>
    <name evidence="5" type="ORF">AN215_22175</name>
</gene>
<keyword evidence="6" id="KW-1185">Reference proteome</keyword>
<keyword evidence="1" id="KW-0732">Signal</keyword>
<evidence type="ECO:0000313" key="5">
    <source>
        <dbReference type="EMBL" id="OEU85305.1"/>
    </source>
</evidence>
<dbReference type="OrthoDB" id="324838at2"/>
<dbReference type="EMBL" id="LJGT01000041">
    <property type="protein sequence ID" value="OEU85305.1"/>
    <property type="molecule type" value="Genomic_DNA"/>
</dbReference>
<evidence type="ECO:0000256" key="2">
    <source>
        <dbReference type="ARBA" id="ARBA00023157"/>
    </source>
</evidence>
<dbReference type="AlphaFoldDB" id="A0A1E7JFR9"/>
<evidence type="ECO:0000256" key="3">
    <source>
        <dbReference type="SAM" id="MobiDB-lite"/>
    </source>
</evidence>
<dbReference type="InterPro" id="IPR006558">
    <property type="entry name" value="LamG-like"/>
</dbReference>
<accession>A0A1E7JFR9</accession>
<feature type="compositionally biased region" description="Low complexity" evidence="3">
    <location>
        <begin position="421"/>
        <end position="443"/>
    </location>
</feature>
<sequence length="671" mass="69980">MECARLPDAELLPLVREEGDASHDALRELERRHFHAVRAFAAVCTVSDDAADELASNAWRRATTLREDVRVGAVRPHALCSVLRTTADWAGTDRRGELHEELVAWIQSYVSEGRGDSSADDFPRTSMAARAFGSLADHSQTVLWHYAVEFDGVARIDQLLGGGTDEVSVLDRRARREFYNAYVRLHEEEIRDDECRSLHRTVLAYADQKSIETAPELLPHLECCAHCAQAVDDLGLMHVHCGALLAEALLPWGGPEYAAAGFPSALGGAGAARGTERGGARHGAGADAAAGTGAGLGAAAGGGAYAGHGHGGRSYEGRLTSNVRGFLLRCVDRLRTGRSPAALLAGSPGSGGAHGAGARPGDGKRRHQTKRMVQSAAVIGLCSLAVAVAYTGVFRPGSPQSSEPPPAQGASQTPAPPPGSSSPATPTATATSTVTATETAPPSQGGGGGPGGTGAPSGDEAPADAALEWLFDEVDGATAVDTSANGIIGTLFGDPLPTLVNGTLVFNGTQEVRSRGVVLDTERSFSVSARVKLDDKGGTQTVLSQDGNRFSGFTLQYDVDEDSWAMGIRDADEQETGTDAALSESRPRAGVWTHLTGVYDDAEGEIRLYVDGSLEDRSEHDADWPADGVFAVGRALLDGAPAQGLRGAVDDVRAFGRALSGREARTLAGGR</sequence>